<comment type="caution">
    <text evidence="2">The sequence shown here is derived from an EMBL/GenBank/DDBJ whole genome shotgun (WGS) entry which is preliminary data.</text>
</comment>
<evidence type="ECO:0000256" key="1">
    <source>
        <dbReference type="SAM" id="MobiDB-lite"/>
    </source>
</evidence>
<gene>
    <name evidence="2" type="ORF">A0H81_05689</name>
</gene>
<evidence type="ECO:0000313" key="3">
    <source>
        <dbReference type="Proteomes" id="UP000092993"/>
    </source>
</evidence>
<sequence length="627" mass="70123">MPSDDDYEPSQIIEDNNPHSHHSWPVRQVVRKAHLEKRVARQFAPGGALDSQTSDSQFIAALLDVRRTASDDTGHCSVAIQTDPATSCEDIDAVHPYPVVNASPSAMPMHPRHHCQLALQQLRDALSHFETCCHEQADPQQDLQASEWYDSNFLDLDEQSQTLVDIDMVPRPSQKYTLPAPSHMHDPHSFSHDKDTFMSGFLRPQDFELDGSLGRCKICPAGNWSMLKHLRGHEKLKCHTDAVRLRQWEDTGPVSEHLNTHQVTVEDFDDIEDWTYVNSASGPSESPSLQEHQPKINISDDMRRALAGEVMFTAGDEFADDFRPSLEEVLSGVGLFKAAIHPFEQDDEAPAFMTGEDEDTGEDTAELPEVGPTSAQDVSDAFFGKGDDTDVYFPYPNKGMMKTDILFSSPRLRFSRAQQEAILAWGKDLGAKQVPSLYALNKFQQEALDAVGDPTVKVHASSGNIFYMNSVCQAIAKDYAHPATRPLIHAYPEFTHDGVSEVWQTEKWLVDAPDSVLTPMVRLGGKDYYINELTMCEGNKWFIPCRFLEMAGAKWAVGQPVQSSQSGLVVSAAREIIPCSTFRYNWPEIDAWDGDVVFVEQCAAYRNKMPNPDRAIADGLEWECPPL</sequence>
<keyword evidence="3" id="KW-1185">Reference proteome</keyword>
<proteinExistence type="predicted"/>
<feature type="region of interest" description="Disordered" evidence="1">
    <location>
        <begin position="349"/>
        <end position="377"/>
    </location>
</feature>
<organism evidence="2 3">
    <name type="scientific">Grifola frondosa</name>
    <name type="common">Maitake</name>
    <name type="synonym">Polyporus frondosus</name>
    <dbReference type="NCBI Taxonomy" id="5627"/>
    <lineage>
        <taxon>Eukaryota</taxon>
        <taxon>Fungi</taxon>
        <taxon>Dikarya</taxon>
        <taxon>Basidiomycota</taxon>
        <taxon>Agaricomycotina</taxon>
        <taxon>Agaricomycetes</taxon>
        <taxon>Polyporales</taxon>
        <taxon>Grifolaceae</taxon>
        <taxon>Grifola</taxon>
    </lineage>
</organism>
<feature type="compositionally biased region" description="Acidic residues" evidence="1">
    <location>
        <begin position="349"/>
        <end position="366"/>
    </location>
</feature>
<evidence type="ECO:0000313" key="2">
    <source>
        <dbReference type="EMBL" id="OBZ74811.1"/>
    </source>
</evidence>
<protein>
    <submittedName>
        <fullName evidence="2">Uncharacterized protein</fullName>
    </submittedName>
</protein>
<dbReference type="Proteomes" id="UP000092993">
    <property type="component" value="Unassembled WGS sequence"/>
</dbReference>
<reference evidence="2 3" key="1">
    <citation type="submission" date="2016-03" db="EMBL/GenBank/DDBJ databases">
        <title>Whole genome sequencing of Grifola frondosa 9006-11.</title>
        <authorList>
            <person name="Min B."/>
            <person name="Park H."/>
            <person name="Kim J.-G."/>
            <person name="Cho H."/>
            <person name="Oh Y.-L."/>
            <person name="Kong W.-S."/>
            <person name="Choi I.-G."/>
        </authorList>
    </citation>
    <scope>NUCLEOTIDE SEQUENCE [LARGE SCALE GENOMIC DNA]</scope>
    <source>
        <strain evidence="2 3">9006-11</strain>
    </source>
</reference>
<dbReference type="AlphaFoldDB" id="A0A1C7MCZ0"/>
<feature type="region of interest" description="Disordered" evidence="1">
    <location>
        <begin position="1"/>
        <end position="23"/>
    </location>
</feature>
<name>A0A1C7MCZ0_GRIFR</name>
<dbReference type="STRING" id="5627.A0A1C7MCZ0"/>
<dbReference type="OrthoDB" id="2802106at2759"/>
<accession>A0A1C7MCZ0</accession>
<dbReference type="EMBL" id="LUGG01000005">
    <property type="protein sequence ID" value="OBZ74811.1"/>
    <property type="molecule type" value="Genomic_DNA"/>
</dbReference>